<proteinExistence type="inferred from homology"/>
<keyword evidence="6" id="KW-1185">Reference proteome</keyword>
<dbReference type="AlphaFoldDB" id="A0A5C5UMA4"/>
<dbReference type="SUPFAM" id="SSF110738">
    <property type="entry name" value="Glycerate kinase I"/>
    <property type="match status" value="1"/>
</dbReference>
<keyword evidence="3 4" id="KW-0418">Kinase</keyword>
<dbReference type="Pfam" id="PF02595">
    <property type="entry name" value="Gly_kinase"/>
    <property type="match status" value="1"/>
</dbReference>
<dbReference type="Gene3D" id="3.40.50.10350">
    <property type="entry name" value="Glycerate kinase, domain 1"/>
    <property type="match status" value="1"/>
</dbReference>
<evidence type="ECO:0000256" key="4">
    <source>
        <dbReference type="PIRNR" id="PIRNR006078"/>
    </source>
</evidence>
<sequence>MTVYMPERILVAPSGFKESLSAIEVADAIAAGVRRVYPGVHVDTYPVPDGGEGTLEILATRAETIPHSLEVTGPVGRSVTATWLELPNHTGVIEMASAAGLRLVPHDQRDPGATTTFGVGQLIADALDHGMRHIIVGCGDSGTSDGGAGALQALGVRILDARGAEIPAGGAALIDAAAVDTSGLHPAWKCAKVQLACNMHNVFTGPRGVAAVFGPQKGASPEQVSLLDAALTNFARLLTEHCSPTVDLYTGPGTGASGGLGAGLAALGAQLENRFDVLLGSVSAGPTGSLDELIAQADLIITAEGAIDFQTPHGKVPAEIARRAQTTGVPVLALAGSLGKGAPSVHDVGISAIASIMNVPMDFEQAVKNGGTLLADATERTMRLVQLGSAINGRSARKALRLQAV</sequence>
<dbReference type="InterPro" id="IPR036129">
    <property type="entry name" value="Glycerate_kinase_sf"/>
</dbReference>
<dbReference type="InterPro" id="IPR018197">
    <property type="entry name" value="Glycerate_kinase_RE-like"/>
</dbReference>
<evidence type="ECO:0000313" key="6">
    <source>
        <dbReference type="Proteomes" id="UP000320791"/>
    </source>
</evidence>
<dbReference type="InterPro" id="IPR004381">
    <property type="entry name" value="Glycerate_kinase"/>
</dbReference>
<keyword evidence="2 4" id="KW-0808">Transferase</keyword>
<gene>
    <name evidence="5" type="ORF">FRX94_05475</name>
</gene>
<dbReference type="PIRSF" id="PIRSF006078">
    <property type="entry name" value="GlxK"/>
    <property type="match status" value="1"/>
</dbReference>
<dbReference type="NCBIfam" id="TIGR00045">
    <property type="entry name" value="glycerate kinase"/>
    <property type="match status" value="1"/>
</dbReference>
<dbReference type="Gene3D" id="3.90.1510.10">
    <property type="entry name" value="Glycerate kinase, domain 2"/>
    <property type="match status" value="1"/>
</dbReference>
<evidence type="ECO:0000256" key="1">
    <source>
        <dbReference type="ARBA" id="ARBA00006284"/>
    </source>
</evidence>
<evidence type="ECO:0000256" key="3">
    <source>
        <dbReference type="ARBA" id="ARBA00022777"/>
    </source>
</evidence>
<dbReference type="PANTHER" id="PTHR21599:SF0">
    <property type="entry name" value="GLYCERATE KINASE"/>
    <property type="match status" value="1"/>
</dbReference>
<dbReference type="GO" id="GO:0031388">
    <property type="term" value="P:organic acid phosphorylation"/>
    <property type="evidence" value="ECO:0007669"/>
    <property type="project" value="UniProtKB-UniRule"/>
</dbReference>
<evidence type="ECO:0000313" key="5">
    <source>
        <dbReference type="EMBL" id="TWT26510.1"/>
    </source>
</evidence>
<dbReference type="EMBL" id="VOHM01000009">
    <property type="protein sequence ID" value="TWT26510.1"/>
    <property type="molecule type" value="Genomic_DNA"/>
</dbReference>
<protein>
    <submittedName>
        <fullName evidence="5">Glycerate kinase</fullName>
    </submittedName>
</protein>
<comment type="caution">
    <text evidence="5">The sequence shown here is derived from an EMBL/GenBank/DDBJ whole genome shotgun (WGS) entry which is preliminary data.</text>
</comment>
<dbReference type="GO" id="GO:0008887">
    <property type="term" value="F:glycerate kinase activity"/>
    <property type="evidence" value="ECO:0007669"/>
    <property type="project" value="UniProtKB-UniRule"/>
</dbReference>
<dbReference type="PANTHER" id="PTHR21599">
    <property type="entry name" value="GLYCERATE KINASE"/>
    <property type="match status" value="1"/>
</dbReference>
<accession>A0A5C5UMA4</accession>
<evidence type="ECO:0000256" key="2">
    <source>
        <dbReference type="ARBA" id="ARBA00022679"/>
    </source>
</evidence>
<comment type="similarity">
    <text evidence="1 4">Belongs to the glycerate kinase type-1 family.</text>
</comment>
<organism evidence="5 6">
    <name type="scientific">Corynebacterium canis</name>
    <dbReference type="NCBI Taxonomy" id="679663"/>
    <lineage>
        <taxon>Bacteria</taxon>
        <taxon>Bacillati</taxon>
        <taxon>Actinomycetota</taxon>
        <taxon>Actinomycetes</taxon>
        <taxon>Mycobacteriales</taxon>
        <taxon>Corynebacteriaceae</taxon>
        <taxon>Corynebacterium</taxon>
    </lineage>
</organism>
<dbReference type="RefSeq" id="WP_146324125.1">
    <property type="nucleotide sequence ID" value="NZ_BAABLR010000074.1"/>
</dbReference>
<dbReference type="Proteomes" id="UP000320791">
    <property type="component" value="Unassembled WGS sequence"/>
</dbReference>
<dbReference type="InterPro" id="IPR018193">
    <property type="entry name" value="Glyc_kinase_flavodox-like_fold"/>
</dbReference>
<dbReference type="OrthoDB" id="9774290at2"/>
<name>A0A5C5UMA4_9CORY</name>
<reference evidence="5 6" key="1">
    <citation type="submission" date="2019-08" db="EMBL/GenBank/DDBJ databases">
        <authorList>
            <person name="Lei W."/>
        </authorList>
    </citation>
    <scope>NUCLEOTIDE SEQUENCE [LARGE SCALE GENOMIC DNA]</scope>
    <source>
        <strain evidence="5 6">CCUG 58627</strain>
    </source>
</reference>